<organism evidence="1 2">
    <name type="scientific">Roseovarius tolerans</name>
    <dbReference type="NCBI Taxonomy" id="74031"/>
    <lineage>
        <taxon>Bacteria</taxon>
        <taxon>Pseudomonadati</taxon>
        <taxon>Pseudomonadota</taxon>
        <taxon>Alphaproteobacteria</taxon>
        <taxon>Rhodobacterales</taxon>
        <taxon>Roseobacteraceae</taxon>
        <taxon>Roseovarius</taxon>
    </lineage>
</organism>
<keyword evidence="2" id="KW-1185">Reference proteome</keyword>
<accession>A0A0L6CPW7</accession>
<evidence type="ECO:0000313" key="1">
    <source>
        <dbReference type="EMBL" id="KNX39814.1"/>
    </source>
</evidence>
<dbReference type="Proteomes" id="UP000037046">
    <property type="component" value="Unassembled WGS sequence"/>
</dbReference>
<evidence type="ECO:0000313" key="2">
    <source>
        <dbReference type="Proteomes" id="UP000037046"/>
    </source>
</evidence>
<dbReference type="PATRIC" id="fig|74031.6.peg.3752"/>
<sequence>MGAYEFSPMGVIPNQKHRWPSIAAWHVRSAVAVTGICDARPR</sequence>
<name>A0A0L6CPW7_9RHOB</name>
<dbReference type="EMBL" id="LGVV01000101">
    <property type="protein sequence ID" value="KNX39814.1"/>
    <property type="molecule type" value="Genomic_DNA"/>
</dbReference>
<reference evidence="2" key="1">
    <citation type="submission" date="2015-07" db="EMBL/GenBank/DDBJ databases">
        <title>Draft Genome Sequence of Roseovarius tolerans EL-164, a producer of N-Acylated Alanine Methyl Esters (NAMEs).</title>
        <authorList>
            <person name="Voget S."/>
            <person name="Bruns H."/>
            <person name="Wagner-Doebler I."/>
            <person name="Schulz S."/>
            <person name="Daniel R."/>
        </authorList>
    </citation>
    <scope>NUCLEOTIDE SEQUENCE [LARGE SCALE GENOMIC DNA]</scope>
    <source>
        <strain evidence="2">EL-164</strain>
    </source>
</reference>
<protein>
    <submittedName>
        <fullName evidence="1">Uncharacterized protein</fullName>
    </submittedName>
</protein>
<proteinExistence type="predicted"/>
<comment type="caution">
    <text evidence="1">The sequence shown here is derived from an EMBL/GenBank/DDBJ whole genome shotgun (WGS) entry which is preliminary data.</text>
</comment>
<gene>
    <name evidence="1" type="ORF">ROTO_36490</name>
</gene>
<dbReference type="AlphaFoldDB" id="A0A0L6CPW7"/>